<dbReference type="AlphaFoldDB" id="A0A913XES0"/>
<sequence>MIYRQRTDTLTKMEGFNNSLTNHSNNSGHAESIVEIAKRTSFVLVILLGIFGNVFVIILATKYTVRRNLSHLIINMAVSDTLFLVAAFLVPLSWISNKKLTIKSEVFCRCLSFLWHTTVRVSLITLLVISIERFRATKNTLLRARNYTLKQRMTVLGFCWLVPMLFAAFTAYAELSCLEEKTRKSLTPAFLVHEILVVLCCCVIFALGILTTKRLSRLRPNPHLNEEQQKARARRTKAAARMVLTSVFLYSCCCLPLLIFNALYYVQTSIPSVDIIDANIDRASLNFIINGLLLVVNSCFSPLIYIVFLPDFKEAAKKVLFRGRETQNQAPNGENSIEMQPAPNRERTGQNLSQVVANHN</sequence>
<feature type="transmembrane region" description="Helical" evidence="9">
    <location>
        <begin position="41"/>
        <end position="60"/>
    </location>
</feature>
<dbReference type="PANTHER" id="PTHR45695:SF9">
    <property type="entry name" value="LEUCOKININ RECEPTOR"/>
    <property type="match status" value="1"/>
</dbReference>
<feature type="region of interest" description="Disordered" evidence="8">
    <location>
        <begin position="328"/>
        <end position="360"/>
    </location>
</feature>
<keyword evidence="2 9" id="KW-0812">Transmembrane</keyword>
<dbReference type="RefSeq" id="XP_020903310.1">
    <property type="nucleotide sequence ID" value="XM_021047651.2"/>
</dbReference>
<keyword evidence="3 9" id="KW-1133">Transmembrane helix</keyword>
<dbReference type="KEGG" id="epa:110241757"/>
<feature type="domain" description="G-protein coupled receptors family 1 profile" evidence="10">
    <location>
        <begin position="52"/>
        <end position="305"/>
    </location>
</feature>
<dbReference type="EnsemblMetazoa" id="XM_021047651.2">
    <property type="protein sequence ID" value="XP_020903310.1"/>
    <property type="gene ID" value="LOC110241757"/>
</dbReference>
<dbReference type="Gene3D" id="1.20.1070.10">
    <property type="entry name" value="Rhodopsin 7-helix transmembrane proteins"/>
    <property type="match status" value="1"/>
</dbReference>
<dbReference type="CDD" id="cd00637">
    <property type="entry name" value="7tm_classA_rhodopsin-like"/>
    <property type="match status" value="1"/>
</dbReference>
<dbReference type="GO" id="GO:0005886">
    <property type="term" value="C:plasma membrane"/>
    <property type="evidence" value="ECO:0007669"/>
    <property type="project" value="TreeGrafter"/>
</dbReference>
<dbReference type="PROSITE" id="PS50262">
    <property type="entry name" value="G_PROTEIN_RECEP_F1_2"/>
    <property type="match status" value="1"/>
</dbReference>
<dbReference type="Proteomes" id="UP000887567">
    <property type="component" value="Unplaced"/>
</dbReference>
<evidence type="ECO:0000256" key="5">
    <source>
        <dbReference type="ARBA" id="ARBA00023136"/>
    </source>
</evidence>
<dbReference type="OMA" id="SHLIINM"/>
<evidence type="ECO:0000256" key="4">
    <source>
        <dbReference type="ARBA" id="ARBA00023040"/>
    </source>
</evidence>
<keyword evidence="7" id="KW-0807">Transducer</keyword>
<dbReference type="GO" id="GO:0004930">
    <property type="term" value="F:G protein-coupled receptor activity"/>
    <property type="evidence" value="ECO:0007669"/>
    <property type="project" value="UniProtKB-KW"/>
</dbReference>
<proteinExistence type="predicted"/>
<keyword evidence="5 9" id="KW-0472">Membrane</keyword>
<evidence type="ECO:0000256" key="9">
    <source>
        <dbReference type="SAM" id="Phobius"/>
    </source>
</evidence>
<dbReference type="SUPFAM" id="SSF81321">
    <property type="entry name" value="Family A G protein-coupled receptor-like"/>
    <property type="match status" value="1"/>
</dbReference>
<comment type="subcellular location">
    <subcellularLocation>
        <location evidence="1">Membrane</location>
        <topology evidence="1">Multi-pass membrane protein</topology>
    </subcellularLocation>
</comment>
<evidence type="ECO:0000256" key="1">
    <source>
        <dbReference type="ARBA" id="ARBA00004141"/>
    </source>
</evidence>
<feature type="compositionally biased region" description="Polar residues" evidence="8">
    <location>
        <begin position="349"/>
        <end position="360"/>
    </location>
</feature>
<feature type="transmembrane region" description="Helical" evidence="9">
    <location>
        <begin position="153"/>
        <end position="173"/>
    </location>
</feature>
<feature type="compositionally biased region" description="Polar residues" evidence="8">
    <location>
        <begin position="328"/>
        <end position="338"/>
    </location>
</feature>
<dbReference type="PRINTS" id="PR00237">
    <property type="entry name" value="GPCRRHODOPSN"/>
</dbReference>
<evidence type="ECO:0000259" key="10">
    <source>
        <dbReference type="PROSITE" id="PS50262"/>
    </source>
</evidence>
<evidence type="ECO:0000256" key="7">
    <source>
        <dbReference type="ARBA" id="ARBA00023224"/>
    </source>
</evidence>
<dbReference type="InterPro" id="IPR017452">
    <property type="entry name" value="GPCR_Rhodpsn_7TM"/>
</dbReference>
<evidence type="ECO:0000256" key="3">
    <source>
        <dbReference type="ARBA" id="ARBA00022989"/>
    </source>
</evidence>
<name>A0A913XES0_EXADI</name>
<dbReference type="InterPro" id="IPR000276">
    <property type="entry name" value="GPCR_Rhodpsn"/>
</dbReference>
<evidence type="ECO:0000256" key="2">
    <source>
        <dbReference type="ARBA" id="ARBA00022692"/>
    </source>
</evidence>
<dbReference type="OrthoDB" id="9606139at2759"/>
<accession>A0A913XES0</accession>
<protein>
    <recommendedName>
        <fullName evidence="10">G-protein coupled receptors family 1 profile domain-containing protein</fullName>
    </recommendedName>
</protein>
<feature type="transmembrane region" description="Helical" evidence="9">
    <location>
        <begin position="72"/>
        <end position="93"/>
    </location>
</feature>
<feature type="transmembrane region" description="Helical" evidence="9">
    <location>
        <begin position="242"/>
        <end position="267"/>
    </location>
</feature>
<evidence type="ECO:0000256" key="6">
    <source>
        <dbReference type="ARBA" id="ARBA00023170"/>
    </source>
</evidence>
<organism evidence="11 12">
    <name type="scientific">Exaiptasia diaphana</name>
    <name type="common">Tropical sea anemone</name>
    <name type="synonym">Aiptasia pulchella</name>
    <dbReference type="NCBI Taxonomy" id="2652724"/>
    <lineage>
        <taxon>Eukaryota</taxon>
        <taxon>Metazoa</taxon>
        <taxon>Cnidaria</taxon>
        <taxon>Anthozoa</taxon>
        <taxon>Hexacorallia</taxon>
        <taxon>Actiniaria</taxon>
        <taxon>Aiptasiidae</taxon>
        <taxon>Exaiptasia</taxon>
    </lineage>
</organism>
<evidence type="ECO:0000256" key="8">
    <source>
        <dbReference type="SAM" id="MobiDB-lite"/>
    </source>
</evidence>
<feature type="transmembrane region" description="Helical" evidence="9">
    <location>
        <begin position="185"/>
        <end position="210"/>
    </location>
</feature>
<evidence type="ECO:0000313" key="11">
    <source>
        <dbReference type="EnsemblMetazoa" id="XP_020903310.1"/>
    </source>
</evidence>
<dbReference type="GeneID" id="110241757"/>
<keyword evidence="6" id="KW-0675">Receptor</keyword>
<dbReference type="Pfam" id="PF00001">
    <property type="entry name" value="7tm_1"/>
    <property type="match status" value="1"/>
</dbReference>
<evidence type="ECO:0000313" key="12">
    <source>
        <dbReference type="Proteomes" id="UP000887567"/>
    </source>
</evidence>
<keyword evidence="4" id="KW-0297">G-protein coupled receptor</keyword>
<feature type="transmembrane region" description="Helical" evidence="9">
    <location>
        <begin position="287"/>
        <end position="308"/>
    </location>
</feature>
<reference evidence="11" key="1">
    <citation type="submission" date="2022-11" db="UniProtKB">
        <authorList>
            <consortium name="EnsemblMetazoa"/>
        </authorList>
    </citation>
    <scope>IDENTIFICATION</scope>
</reference>
<keyword evidence="12" id="KW-1185">Reference proteome</keyword>
<dbReference type="PANTHER" id="PTHR45695">
    <property type="entry name" value="LEUCOKININ RECEPTOR-RELATED"/>
    <property type="match status" value="1"/>
</dbReference>